<feature type="region of interest" description="Disordered" evidence="1">
    <location>
        <begin position="1"/>
        <end position="325"/>
    </location>
</feature>
<feature type="non-terminal residue" evidence="2">
    <location>
        <position position="325"/>
    </location>
</feature>
<dbReference type="AlphaFoldDB" id="A0A6J4HQV1"/>
<sequence>GERSRVPDPDQDPRARQPPHGGSPGRARRVVAPGGEGVRRHGDPRAGQRDQHHRRPRRTGRPPLRGAGAPAPAGPAPRRVRRRPHHRHGQGRRAALRGPGRRGAALLTRSHRAPQDQWPAPVRRRHRQQHGHLRHRPGRHRQVLPGRRPRRAGPAGPHRQPHHPHPPGRGGGGAPGLPAGRRAGQGRPLPAPALRRPLRHARPRGGQAPARGGDHRGRPSGLHAGPHAQRQLPHPRRGPEHHARADEDVPHPHRLRLPGRGHRRRHPGRPPGRSKRPAGPGGDPHRHRRPVLRAPHVEGRGPAPDRPADRRRLRARQTRVELRLL</sequence>
<evidence type="ECO:0000256" key="1">
    <source>
        <dbReference type="SAM" id="MobiDB-lite"/>
    </source>
</evidence>
<evidence type="ECO:0000313" key="2">
    <source>
        <dbReference type="EMBL" id="CAA9231228.1"/>
    </source>
</evidence>
<feature type="compositionally biased region" description="Basic residues" evidence="1">
    <location>
        <begin position="252"/>
        <end position="276"/>
    </location>
</feature>
<reference evidence="2" key="1">
    <citation type="submission" date="2020-02" db="EMBL/GenBank/DDBJ databases">
        <authorList>
            <person name="Meier V. D."/>
        </authorList>
    </citation>
    <scope>NUCLEOTIDE SEQUENCE</scope>
    <source>
        <strain evidence="2">AVDCRST_MAG10</strain>
    </source>
</reference>
<feature type="compositionally biased region" description="Low complexity" evidence="1">
    <location>
        <begin position="176"/>
        <end position="195"/>
    </location>
</feature>
<dbReference type="EMBL" id="CADCTB010000079">
    <property type="protein sequence ID" value="CAA9231228.1"/>
    <property type="molecule type" value="Genomic_DNA"/>
</dbReference>
<organism evidence="2">
    <name type="scientific">uncultured Acidimicrobiales bacterium</name>
    <dbReference type="NCBI Taxonomy" id="310071"/>
    <lineage>
        <taxon>Bacteria</taxon>
        <taxon>Bacillati</taxon>
        <taxon>Actinomycetota</taxon>
        <taxon>Acidimicrobiia</taxon>
        <taxon>Acidimicrobiales</taxon>
        <taxon>environmental samples</taxon>
    </lineage>
</organism>
<feature type="compositionally biased region" description="Basic residues" evidence="1">
    <location>
        <begin position="78"/>
        <end position="95"/>
    </location>
</feature>
<feature type="compositionally biased region" description="Basic and acidic residues" evidence="1">
    <location>
        <begin position="37"/>
        <end position="50"/>
    </location>
</feature>
<accession>A0A6J4HQV1</accession>
<feature type="compositionally biased region" description="Basic residues" evidence="1">
    <location>
        <begin position="122"/>
        <end position="151"/>
    </location>
</feature>
<feature type="compositionally biased region" description="Low complexity" evidence="1">
    <location>
        <begin position="61"/>
        <end position="71"/>
    </location>
</feature>
<feature type="non-terminal residue" evidence="2">
    <location>
        <position position="1"/>
    </location>
</feature>
<name>A0A6J4HQV1_9ACTN</name>
<proteinExistence type="predicted"/>
<gene>
    <name evidence="2" type="ORF">AVDCRST_MAG10-1173</name>
</gene>
<feature type="compositionally biased region" description="Basic residues" evidence="1">
    <location>
        <begin position="51"/>
        <end position="60"/>
    </location>
</feature>
<feature type="compositionally biased region" description="Basic and acidic residues" evidence="1">
    <location>
        <begin position="237"/>
        <end position="251"/>
    </location>
</feature>
<feature type="compositionally biased region" description="Low complexity" evidence="1">
    <location>
        <begin position="96"/>
        <end position="107"/>
    </location>
</feature>
<protein>
    <submittedName>
        <fullName evidence="2">Phosphate starvation-inducible protein PhoH, predicted ATPase</fullName>
    </submittedName>
</protein>
<feature type="compositionally biased region" description="Basic and acidic residues" evidence="1">
    <location>
        <begin position="1"/>
        <end position="15"/>
    </location>
</feature>